<gene>
    <name evidence="1" type="ORF">Tci_868462</name>
</gene>
<reference evidence="1" key="1">
    <citation type="journal article" date="2019" name="Sci. Rep.">
        <title>Draft genome of Tanacetum cinerariifolium, the natural source of mosquito coil.</title>
        <authorList>
            <person name="Yamashiro T."/>
            <person name="Shiraishi A."/>
            <person name="Satake H."/>
            <person name="Nakayama K."/>
        </authorList>
    </citation>
    <scope>NUCLEOTIDE SEQUENCE</scope>
</reference>
<sequence length="128" mass="14212">MGNEQEDHALVADEEVPTEFALMAKTSAESKNKEGLGYSAVPPPPAQVYYPPKKDMSWTGLPEFEDDTVTDYNRPSPTIESTLDDVQNRNTFVTKTEPSPNTISPKPFIKFVKATDRSTETKTAKVET</sequence>
<name>A0A699SFZ9_TANCI</name>
<evidence type="ECO:0000313" key="1">
    <source>
        <dbReference type="EMBL" id="GFC96492.1"/>
    </source>
</evidence>
<proteinExistence type="predicted"/>
<feature type="non-terminal residue" evidence="1">
    <location>
        <position position="128"/>
    </location>
</feature>
<accession>A0A699SFZ9</accession>
<dbReference type="EMBL" id="BKCJ011160551">
    <property type="protein sequence ID" value="GFC96492.1"/>
    <property type="molecule type" value="Genomic_DNA"/>
</dbReference>
<comment type="caution">
    <text evidence="1">The sequence shown here is derived from an EMBL/GenBank/DDBJ whole genome shotgun (WGS) entry which is preliminary data.</text>
</comment>
<organism evidence="1">
    <name type="scientific">Tanacetum cinerariifolium</name>
    <name type="common">Dalmatian daisy</name>
    <name type="synonym">Chrysanthemum cinerariifolium</name>
    <dbReference type="NCBI Taxonomy" id="118510"/>
    <lineage>
        <taxon>Eukaryota</taxon>
        <taxon>Viridiplantae</taxon>
        <taxon>Streptophyta</taxon>
        <taxon>Embryophyta</taxon>
        <taxon>Tracheophyta</taxon>
        <taxon>Spermatophyta</taxon>
        <taxon>Magnoliopsida</taxon>
        <taxon>eudicotyledons</taxon>
        <taxon>Gunneridae</taxon>
        <taxon>Pentapetalae</taxon>
        <taxon>asterids</taxon>
        <taxon>campanulids</taxon>
        <taxon>Asterales</taxon>
        <taxon>Asteraceae</taxon>
        <taxon>Asteroideae</taxon>
        <taxon>Anthemideae</taxon>
        <taxon>Anthemidinae</taxon>
        <taxon>Tanacetum</taxon>
    </lineage>
</organism>
<dbReference type="AlphaFoldDB" id="A0A699SFZ9"/>
<protein>
    <submittedName>
        <fullName evidence="1">Uncharacterized protein</fullName>
    </submittedName>
</protein>